<sequence>MTHSSSTPPPGTIAGPTRLRGSLGIPAITLLVIAAAAPLTVIGGVLPVGLLIGDGVGFPTMFLVSALILVVFAIGMTRMSSEVPHASSFFGFIAHGLGRIPGTVAAWLAILCYSTVQFAVFAYLGGTISSSLALVGLPTVPWWIITLISVAIVGVLGYRHIELSSRVLSVVLLAEMSIVLVLAVAVIIRGGAEGISLAPFTPSAFLSGSPALGLMFAIASFIGFESTVVFRHEARDPDRTIGRATLTAAIVIGIFYAIGSWAIVMAWGPSAVVAVTAEDPTTLLARTTDHYLGPIGSFVITLLLFGSMFASVLGLHTVLARYLHAMAGAGLVPRRLRSVHPKHGSPHVAAVVQALSAVVLVVVGIIAGTDPALLFAWFAGVGTFIIVVLMLATSAGVVVYFATHRTNANPWSVYVAPIVSGVALLVTVVLIGVNFPLLVGDTDATGEPVWGALSIALVALVVVVAVIAIGQALYLRARRPDTYRGIVAALDATGDSASDAPSAETSEAGA</sequence>
<feature type="transmembrane region" description="Helical" evidence="6">
    <location>
        <begin position="204"/>
        <end position="224"/>
    </location>
</feature>
<feature type="transmembrane region" description="Helical" evidence="6">
    <location>
        <begin position="449"/>
        <end position="475"/>
    </location>
</feature>
<accession>A0ABU0TSS7</accession>
<dbReference type="RefSeq" id="WP_307479947.1">
    <property type="nucleotide sequence ID" value="NZ_JAUTBF010000001.1"/>
</dbReference>
<keyword evidence="5 6" id="KW-0472">Membrane</keyword>
<evidence type="ECO:0000256" key="3">
    <source>
        <dbReference type="ARBA" id="ARBA00022692"/>
    </source>
</evidence>
<dbReference type="PANTHER" id="PTHR42770">
    <property type="entry name" value="AMINO ACID TRANSPORTER-RELATED"/>
    <property type="match status" value="1"/>
</dbReference>
<feature type="transmembrane region" description="Helical" evidence="6">
    <location>
        <begin position="374"/>
        <end position="401"/>
    </location>
</feature>
<dbReference type="Proteomes" id="UP001226691">
    <property type="component" value="Unassembled WGS sequence"/>
</dbReference>
<evidence type="ECO:0000256" key="5">
    <source>
        <dbReference type="ARBA" id="ARBA00023136"/>
    </source>
</evidence>
<keyword evidence="3 6" id="KW-0812">Transmembrane</keyword>
<dbReference type="InterPro" id="IPR050367">
    <property type="entry name" value="APC_superfamily"/>
</dbReference>
<dbReference type="PIRSF" id="PIRSF006060">
    <property type="entry name" value="AA_transporter"/>
    <property type="match status" value="1"/>
</dbReference>
<evidence type="ECO:0000313" key="8">
    <source>
        <dbReference type="Proteomes" id="UP001226691"/>
    </source>
</evidence>
<reference evidence="7 8" key="1">
    <citation type="submission" date="2023-07" db="EMBL/GenBank/DDBJ databases">
        <title>Functional and genomic diversity of the sorghum phyllosphere microbiome.</title>
        <authorList>
            <person name="Shade A."/>
        </authorList>
    </citation>
    <scope>NUCLEOTIDE SEQUENCE [LARGE SCALE GENOMIC DNA]</scope>
    <source>
        <strain evidence="7 8">SORGH_AS_1207</strain>
    </source>
</reference>
<evidence type="ECO:0000256" key="1">
    <source>
        <dbReference type="ARBA" id="ARBA00004651"/>
    </source>
</evidence>
<feature type="transmembrane region" description="Helical" evidence="6">
    <location>
        <begin position="140"/>
        <end position="158"/>
    </location>
</feature>
<feature type="transmembrane region" description="Helical" evidence="6">
    <location>
        <begin position="344"/>
        <end position="368"/>
    </location>
</feature>
<protein>
    <submittedName>
        <fullName evidence="7">Amino acid transporter</fullName>
    </submittedName>
</protein>
<keyword evidence="8" id="KW-1185">Reference proteome</keyword>
<dbReference type="InterPro" id="IPR002293">
    <property type="entry name" value="AA/rel_permease1"/>
</dbReference>
<feature type="transmembrane region" description="Helical" evidence="6">
    <location>
        <begin position="245"/>
        <end position="275"/>
    </location>
</feature>
<feature type="transmembrane region" description="Helical" evidence="6">
    <location>
        <begin position="413"/>
        <end position="437"/>
    </location>
</feature>
<keyword evidence="2" id="KW-1003">Cell membrane</keyword>
<evidence type="ECO:0000256" key="6">
    <source>
        <dbReference type="SAM" id="Phobius"/>
    </source>
</evidence>
<dbReference type="PANTHER" id="PTHR42770:SF16">
    <property type="entry name" value="AMINO ACID PERMEASE"/>
    <property type="match status" value="1"/>
</dbReference>
<keyword evidence="4 6" id="KW-1133">Transmembrane helix</keyword>
<feature type="transmembrane region" description="Helical" evidence="6">
    <location>
        <begin position="28"/>
        <end position="52"/>
    </location>
</feature>
<comment type="subcellular location">
    <subcellularLocation>
        <location evidence="1">Cell membrane</location>
        <topology evidence="1">Multi-pass membrane protein</topology>
    </subcellularLocation>
</comment>
<dbReference type="Gene3D" id="1.20.1740.10">
    <property type="entry name" value="Amino acid/polyamine transporter I"/>
    <property type="match status" value="1"/>
</dbReference>
<organism evidence="7 8">
    <name type="scientific">Microbacterium trichothecenolyticum</name>
    <name type="common">Aureobacterium trichothecenolyticum</name>
    <dbReference type="NCBI Taxonomy" id="69370"/>
    <lineage>
        <taxon>Bacteria</taxon>
        <taxon>Bacillati</taxon>
        <taxon>Actinomycetota</taxon>
        <taxon>Actinomycetes</taxon>
        <taxon>Micrococcales</taxon>
        <taxon>Microbacteriaceae</taxon>
        <taxon>Microbacterium</taxon>
    </lineage>
</organism>
<name>A0ABU0TSS7_MICTR</name>
<evidence type="ECO:0000256" key="4">
    <source>
        <dbReference type="ARBA" id="ARBA00022989"/>
    </source>
</evidence>
<proteinExistence type="predicted"/>
<gene>
    <name evidence="7" type="ORF">QE412_000587</name>
</gene>
<feature type="transmembrane region" description="Helical" evidence="6">
    <location>
        <begin position="97"/>
        <end position="120"/>
    </location>
</feature>
<feature type="transmembrane region" description="Helical" evidence="6">
    <location>
        <begin position="170"/>
        <end position="192"/>
    </location>
</feature>
<dbReference type="EMBL" id="JAUTBF010000001">
    <property type="protein sequence ID" value="MDQ1122014.1"/>
    <property type="molecule type" value="Genomic_DNA"/>
</dbReference>
<evidence type="ECO:0000256" key="2">
    <source>
        <dbReference type="ARBA" id="ARBA00022475"/>
    </source>
</evidence>
<feature type="transmembrane region" description="Helical" evidence="6">
    <location>
        <begin position="58"/>
        <end position="76"/>
    </location>
</feature>
<dbReference type="Pfam" id="PF13520">
    <property type="entry name" value="AA_permease_2"/>
    <property type="match status" value="1"/>
</dbReference>
<evidence type="ECO:0000313" key="7">
    <source>
        <dbReference type="EMBL" id="MDQ1122014.1"/>
    </source>
</evidence>
<comment type="caution">
    <text evidence="7">The sequence shown here is derived from an EMBL/GenBank/DDBJ whole genome shotgun (WGS) entry which is preliminary data.</text>
</comment>
<feature type="transmembrane region" description="Helical" evidence="6">
    <location>
        <begin position="295"/>
        <end position="323"/>
    </location>
</feature>